<proteinExistence type="predicted"/>
<dbReference type="AlphaFoldDB" id="A0A2P5DXV9"/>
<keyword evidence="1" id="KW-0812">Transmembrane</keyword>
<evidence type="ECO:0000313" key="3">
    <source>
        <dbReference type="Proteomes" id="UP000237105"/>
    </source>
</evidence>
<sequence length="100" mass="12099">MLVKFYFTTCFQKPKNTNNKGENSINLYLCIYIYAYIYIYTRTYIQVFVCCFAFEICLKNKGTKNFLLLFFLKFLVTTFKNKIQNKVTKQTSKNNFYFFV</sequence>
<gene>
    <name evidence="2" type="ORF">PanWU01x14_021060</name>
</gene>
<evidence type="ECO:0000256" key="1">
    <source>
        <dbReference type="SAM" id="Phobius"/>
    </source>
</evidence>
<reference evidence="3" key="1">
    <citation type="submission" date="2016-06" db="EMBL/GenBank/DDBJ databases">
        <title>Parallel loss of symbiosis genes in relatives of nitrogen-fixing non-legume Parasponia.</title>
        <authorList>
            <person name="Van Velzen R."/>
            <person name="Holmer R."/>
            <person name="Bu F."/>
            <person name="Rutten L."/>
            <person name="Van Zeijl A."/>
            <person name="Liu W."/>
            <person name="Santuari L."/>
            <person name="Cao Q."/>
            <person name="Sharma T."/>
            <person name="Shen D."/>
            <person name="Roswanjaya Y."/>
            <person name="Wardhani T."/>
            <person name="Kalhor M.S."/>
            <person name="Jansen J."/>
            <person name="Van den Hoogen J."/>
            <person name="Gungor B."/>
            <person name="Hartog M."/>
            <person name="Hontelez J."/>
            <person name="Verver J."/>
            <person name="Yang W.-C."/>
            <person name="Schijlen E."/>
            <person name="Repin R."/>
            <person name="Schilthuizen M."/>
            <person name="Schranz E."/>
            <person name="Heidstra R."/>
            <person name="Miyata K."/>
            <person name="Fedorova E."/>
            <person name="Kohlen W."/>
            <person name="Bisseling T."/>
            <person name="Smit S."/>
            <person name="Geurts R."/>
        </authorList>
    </citation>
    <scope>NUCLEOTIDE SEQUENCE [LARGE SCALE GENOMIC DNA]</scope>
    <source>
        <strain evidence="3">cv. WU1-14</strain>
    </source>
</reference>
<feature type="transmembrane region" description="Helical" evidence="1">
    <location>
        <begin position="31"/>
        <end position="54"/>
    </location>
</feature>
<accession>A0A2P5DXV9</accession>
<keyword evidence="1" id="KW-0472">Membrane</keyword>
<keyword evidence="3" id="KW-1185">Reference proteome</keyword>
<organism evidence="2 3">
    <name type="scientific">Parasponia andersonii</name>
    <name type="common">Sponia andersonii</name>
    <dbReference type="NCBI Taxonomy" id="3476"/>
    <lineage>
        <taxon>Eukaryota</taxon>
        <taxon>Viridiplantae</taxon>
        <taxon>Streptophyta</taxon>
        <taxon>Embryophyta</taxon>
        <taxon>Tracheophyta</taxon>
        <taxon>Spermatophyta</taxon>
        <taxon>Magnoliopsida</taxon>
        <taxon>eudicotyledons</taxon>
        <taxon>Gunneridae</taxon>
        <taxon>Pentapetalae</taxon>
        <taxon>rosids</taxon>
        <taxon>fabids</taxon>
        <taxon>Rosales</taxon>
        <taxon>Cannabaceae</taxon>
        <taxon>Parasponia</taxon>
    </lineage>
</organism>
<name>A0A2P5DXV9_PARAD</name>
<evidence type="ECO:0000313" key="2">
    <source>
        <dbReference type="EMBL" id="PON78124.1"/>
    </source>
</evidence>
<protein>
    <recommendedName>
        <fullName evidence="4">Transmembrane protein</fullName>
    </recommendedName>
</protein>
<comment type="caution">
    <text evidence="2">The sequence shown here is derived from an EMBL/GenBank/DDBJ whole genome shotgun (WGS) entry which is preliminary data.</text>
</comment>
<evidence type="ECO:0008006" key="4">
    <source>
        <dbReference type="Google" id="ProtNLM"/>
    </source>
</evidence>
<feature type="transmembrane region" description="Helical" evidence="1">
    <location>
        <begin position="66"/>
        <end position="83"/>
    </location>
</feature>
<dbReference type="Proteomes" id="UP000237105">
    <property type="component" value="Unassembled WGS sequence"/>
</dbReference>
<keyword evidence="1" id="KW-1133">Transmembrane helix</keyword>
<dbReference type="EMBL" id="JXTB01000010">
    <property type="protein sequence ID" value="PON78124.1"/>
    <property type="molecule type" value="Genomic_DNA"/>
</dbReference>